<organism evidence="1">
    <name type="scientific">Zea mays</name>
    <name type="common">Maize</name>
    <dbReference type="NCBI Taxonomy" id="4577"/>
    <lineage>
        <taxon>Eukaryota</taxon>
        <taxon>Viridiplantae</taxon>
        <taxon>Streptophyta</taxon>
        <taxon>Embryophyta</taxon>
        <taxon>Tracheophyta</taxon>
        <taxon>Spermatophyta</taxon>
        <taxon>Magnoliopsida</taxon>
        <taxon>Liliopsida</taxon>
        <taxon>Poales</taxon>
        <taxon>Poaceae</taxon>
        <taxon>PACMAD clade</taxon>
        <taxon>Panicoideae</taxon>
        <taxon>Andropogonodae</taxon>
        <taxon>Andropogoneae</taxon>
        <taxon>Tripsacinae</taxon>
        <taxon>Zea</taxon>
    </lineage>
</organism>
<proteinExistence type="evidence at transcript level"/>
<reference evidence="1" key="1">
    <citation type="journal article" date="2009" name="PLoS Genet.">
        <title>Sequencing, mapping, and analysis of 27,455 maize full-length cDNAs.</title>
        <authorList>
            <person name="Soderlund C."/>
            <person name="Descour A."/>
            <person name="Kudrna D."/>
            <person name="Bomhoff M."/>
            <person name="Boyd L."/>
            <person name="Currie J."/>
            <person name="Angelova A."/>
            <person name="Collura K."/>
            <person name="Wissotski M."/>
            <person name="Ashley E."/>
            <person name="Morrow D."/>
            <person name="Fernandes J."/>
            <person name="Walbot V."/>
            <person name="Yu Y."/>
        </authorList>
    </citation>
    <scope>NUCLEOTIDE SEQUENCE</scope>
    <source>
        <strain evidence="1">B73</strain>
    </source>
</reference>
<reference evidence="1" key="2">
    <citation type="submission" date="2012-06" db="EMBL/GenBank/DDBJ databases">
        <authorList>
            <person name="Yu Y."/>
            <person name="Currie J."/>
            <person name="Lomeli R."/>
            <person name="Angelova A."/>
            <person name="Collura K."/>
            <person name="Wissotski M."/>
            <person name="Campos D."/>
            <person name="Kudrna D."/>
            <person name="Golser W."/>
            <person name="Ashely E."/>
            <person name="Descour A."/>
            <person name="Fernandes J."/>
            <person name="Soderlund C."/>
            <person name="Walbot V."/>
        </authorList>
    </citation>
    <scope>NUCLEOTIDE SEQUENCE</scope>
    <source>
        <strain evidence="1">B73</strain>
    </source>
</reference>
<protein>
    <submittedName>
        <fullName evidence="1">Uncharacterized protein</fullName>
    </submittedName>
</protein>
<dbReference type="EMBL" id="BT084034">
    <property type="protein sequence ID" value="ACR34387.1"/>
    <property type="molecule type" value="mRNA"/>
</dbReference>
<accession>C4IZN7</accession>
<sequence length="78" mass="9125">MYLQICNVQFSCNTNIPFHPDVEGIHCCLKRQVQNHFPWDDQTCNWNQICMCHSLHSTHRVAVQGALGTPYLWSSQRH</sequence>
<dbReference type="AlphaFoldDB" id="C4IZN7"/>
<dbReference type="EMBL" id="BT084099">
    <property type="protein sequence ID" value="ACR34452.1"/>
    <property type="molecule type" value="mRNA"/>
</dbReference>
<evidence type="ECO:0000313" key="1">
    <source>
        <dbReference type="EMBL" id="ACR34387.1"/>
    </source>
</evidence>
<name>C4IZN7_MAIZE</name>